<name>A0A2S3ZSZ2_ARTGL</name>
<dbReference type="Gene3D" id="3.90.1720.10">
    <property type="entry name" value="endopeptidase domain like (from Nostoc punctiforme)"/>
    <property type="match status" value="1"/>
</dbReference>
<organism evidence="3 4">
    <name type="scientific">Arthrobacter glacialis</name>
    <dbReference type="NCBI Taxonomy" id="1664"/>
    <lineage>
        <taxon>Bacteria</taxon>
        <taxon>Bacillati</taxon>
        <taxon>Actinomycetota</taxon>
        <taxon>Actinomycetes</taxon>
        <taxon>Micrococcales</taxon>
        <taxon>Micrococcaceae</taxon>
        <taxon>Arthrobacter</taxon>
    </lineage>
</organism>
<dbReference type="AlphaFoldDB" id="A0A2S3ZSZ2"/>
<accession>A0A2S3ZSZ2</accession>
<keyword evidence="1" id="KW-0812">Transmembrane</keyword>
<dbReference type="EMBL" id="PPXC01000016">
    <property type="protein sequence ID" value="POH72199.1"/>
    <property type="molecule type" value="Genomic_DNA"/>
</dbReference>
<dbReference type="Proteomes" id="UP000237061">
    <property type="component" value="Unassembled WGS sequence"/>
</dbReference>
<protein>
    <submittedName>
        <fullName evidence="3">CHAP domain-containing protein</fullName>
    </submittedName>
</protein>
<feature type="transmembrane region" description="Helical" evidence="1">
    <location>
        <begin position="12"/>
        <end position="34"/>
    </location>
</feature>
<proteinExistence type="predicted"/>
<dbReference type="RefSeq" id="WP_103467051.1">
    <property type="nucleotide sequence ID" value="NZ_PPXC01000016.1"/>
</dbReference>
<evidence type="ECO:0000313" key="3">
    <source>
        <dbReference type="EMBL" id="POH72199.1"/>
    </source>
</evidence>
<evidence type="ECO:0000256" key="1">
    <source>
        <dbReference type="SAM" id="Phobius"/>
    </source>
</evidence>
<dbReference type="PROSITE" id="PS50911">
    <property type="entry name" value="CHAP"/>
    <property type="match status" value="1"/>
</dbReference>
<evidence type="ECO:0000313" key="4">
    <source>
        <dbReference type="Proteomes" id="UP000237061"/>
    </source>
</evidence>
<sequence>MTSSEKSSNWWIALIAVPLFMVAPMFVVVGLVLFSSAGSASACEAPAVTVDGKSLPGEVVGFKGEQLSNAVVLMSQAKSLNMSVGAQIIVVQAAIGESTLKNTQETDAAGTVNGEAITIGILQQDKSYGPREDRLNVAKAGKAFLTRLGKVPGWESMEPTMAIHAVQINQDPYHYTKFRAPAMQVVEALSNAKVSTGGGCSGVPGDLGKDDDYPWKNTVHNADNPVTHFAYRNCTDFAWWRLMQQLGTPQPPFAMDSLKLAPGHGGQWGAAWKRVGWEVSMTPKVGAVIWYAPNANGVGSYGHVAIVKAVNADGTVLEEGYNFGLPPTGEYYTRTIEASYPSGYLYLPTKDQLALVA</sequence>
<dbReference type="SUPFAM" id="SSF54001">
    <property type="entry name" value="Cysteine proteinases"/>
    <property type="match status" value="1"/>
</dbReference>
<dbReference type="Pfam" id="PF05257">
    <property type="entry name" value="CHAP"/>
    <property type="match status" value="1"/>
</dbReference>
<comment type="caution">
    <text evidence="3">The sequence shown here is derived from an EMBL/GenBank/DDBJ whole genome shotgun (WGS) entry which is preliminary data.</text>
</comment>
<reference evidence="3 4" key="1">
    <citation type="submission" date="2018-01" db="EMBL/GenBank/DDBJ databases">
        <title>Arthrobacter sp. nov., from glaciers in China.</title>
        <authorList>
            <person name="Liu Q."/>
            <person name="Xin Y.-H."/>
        </authorList>
    </citation>
    <scope>NUCLEOTIDE SEQUENCE [LARGE SCALE GENOMIC DNA]</scope>
    <source>
        <strain evidence="3 4">HLT2-12-2</strain>
    </source>
</reference>
<feature type="domain" description="Peptidase C51" evidence="2">
    <location>
        <begin position="209"/>
        <end position="348"/>
    </location>
</feature>
<keyword evidence="1" id="KW-1133">Transmembrane helix</keyword>
<evidence type="ECO:0000259" key="2">
    <source>
        <dbReference type="PROSITE" id="PS50911"/>
    </source>
</evidence>
<dbReference type="InterPro" id="IPR038765">
    <property type="entry name" value="Papain-like_cys_pep_sf"/>
</dbReference>
<dbReference type="InterPro" id="IPR007921">
    <property type="entry name" value="CHAP_dom"/>
</dbReference>
<keyword evidence="4" id="KW-1185">Reference proteome</keyword>
<keyword evidence="1" id="KW-0472">Membrane</keyword>
<gene>
    <name evidence="3" type="ORF">CVS27_17045</name>
</gene>